<dbReference type="Gene3D" id="3.90.1150.10">
    <property type="entry name" value="Aspartate Aminotransferase, domain 1"/>
    <property type="match status" value="1"/>
</dbReference>
<dbReference type="GO" id="GO:0006782">
    <property type="term" value="P:protoporphyrinogen IX biosynthetic process"/>
    <property type="evidence" value="ECO:0007669"/>
    <property type="project" value="UniProtKB-UniRule"/>
</dbReference>
<comment type="subcellular location">
    <subcellularLocation>
        <location evidence="7">Cytoplasm</location>
    </subcellularLocation>
</comment>
<comment type="subunit">
    <text evidence="7">Homodimer.</text>
</comment>
<dbReference type="NCBIfam" id="NF000818">
    <property type="entry name" value="PRK00062.1"/>
    <property type="match status" value="1"/>
</dbReference>
<dbReference type="GO" id="GO:0005737">
    <property type="term" value="C:cytoplasm"/>
    <property type="evidence" value="ECO:0007669"/>
    <property type="project" value="UniProtKB-SubCell"/>
</dbReference>
<evidence type="ECO:0000256" key="2">
    <source>
        <dbReference type="ARBA" id="ARBA00004819"/>
    </source>
</evidence>
<dbReference type="GO" id="GO:0030170">
    <property type="term" value="F:pyridoxal phosphate binding"/>
    <property type="evidence" value="ECO:0007669"/>
    <property type="project" value="InterPro"/>
</dbReference>
<dbReference type="Pfam" id="PF00202">
    <property type="entry name" value="Aminotran_3"/>
    <property type="match status" value="1"/>
</dbReference>
<dbReference type="EC" id="5.4.3.8" evidence="7"/>
<dbReference type="GO" id="GO:0008483">
    <property type="term" value="F:transaminase activity"/>
    <property type="evidence" value="ECO:0007669"/>
    <property type="project" value="InterPro"/>
</dbReference>
<dbReference type="EMBL" id="JACRDE010000409">
    <property type="protein sequence ID" value="MBI5250940.1"/>
    <property type="molecule type" value="Genomic_DNA"/>
</dbReference>
<dbReference type="PANTHER" id="PTHR43713:SF3">
    <property type="entry name" value="GLUTAMATE-1-SEMIALDEHYDE 2,1-AMINOMUTASE 1, CHLOROPLASTIC-RELATED"/>
    <property type="match status" value="1"/>
</dbReference>
<keyword evidence="6 7" id="KW-0627">Porphyrin biosynthesis</keyword>
<dbReference type="AlphaFoldDB" id="A0A9D6V2L5"/>
<dbReference type="InterPro" id="IPR015424">
    <property type="entry name" value="PyrdxlP-dep_Trfase"/>
</dbReference>
<feature type="modified residue" description="N6-(pyridoxal phosphate)lysine" evidence="7">
    <location>
        <position position="268"/>
    </location>
</feature>
<dbReference type="SUPFAM" id="SSF53383">
    <property type="entry name" value="PLP-dependent transferases"/>
    <property type="match status" value="1"/>
</dbReference>
<comment type="cofactor">
    <cofactor evidence="1 7">
        <name>pyridoxal 5'-phosphate</name>
        <dbReference type="ChEBI" id="CHEBI:597326"/>
    </cofactor>
</comment>
<sequence length="425" mass="44764">MPSNKSSESLFRQAMEVIPGGVNSPVRAFKSVGLPPRFIQSGKGARITDEDGNEFIDYVGSWGPLILGHAHPEVLQALEVTMQKGTSFGAPTRLEVEMARTIVEMVPSIDMVRLVSSGTEAVMSAIRLARGVTGRDKIIKFSGCYHGHSDSLLAKAGSGAATFGIPDSLGVPASVVQHTVVVPFNNLDAVRIEIEENPNRLAAVVVEPVAGNMGVAAPEPGFLGGLRELCTRDGALLIFDEVITGFRLGLGGAQGMYGVNPDITCLGKIIGGGLPVGAFGGRKDIMENLAPAGGVYQAGTLSGNPLAVAAGLTVLKILKRDNPYAGIEKRTTLLTDGLSAVLKEKGIAHTINQVGSMFSLFFHPGPVTCYEEALKSDREAFVSFFAGMLDRGIYLAPSPFEAWFVGAAHTDDDIDKTLAAARESL</sequence>
<accession>A0A9D6V2L5</accession>
<proteinExistence type="inferred from homology"/>
<dbReference type="InterPro" id="IPR015422">
    <property type="entry name" value="PyrdxlP-dep_Trfase_small"/>
</dbReference>
<evidence type="ECO:0000256" key="7">
    <source>
        <dbReference type="HAMAP-Rule" id="MF_00375"/>
    </source>
</evidence>
<dbReference type="PANTHER" id="PTHR43713">
    <property type="entry name" value="GLUTAMATE-1-SEMIALDEHYDE 2,1-AMINOMUTASE"/>
    <property type="match status" value="1"/>
</dbReference>
<evidence type="ECO:0000313" key="9">
    <source>
        <dbReference type="Proteomes" id="UP000807825"/>
    </source>
</evidence>
<dbReference type="GO" id="GO:0042286">
    <property type="term" value="F:glutamate-1-semialdehyde 2,1-aminomutase activity"/>
    <property type="evidence" value="ECO:0007669"/>
    <property type="project" value="UniProtKB-UniRule"/>
</dbReference>
<reference evidence="8" key="1">
    <citation type="submission" date="2020-07" db="EMBL/GenBank/DDBJ databases">
        <title>Huge and variable diversity of episymbiotic CPR bacteria and DPANN archaea in groundwater ecosystems.</title>
        <authorList>
            <person name="He C.Y."/>
            <person name="Keren R."/>
            <person name="Whittaker M."/>
            <person name="Farag I.F."/>
            <person name="Doudna J."/>
            <person name="Cate J.H.D."/>
            <person name="Banfield J.F."/>
        </authorList>
    </citation>
    <scope>NUCLEOTIDE SEQUENCE</scope>
    <source>
        <strain evidence="8">NC_groundwater_1664_Pr3_B-0.1um_52_9</strain>
    </source>
</reference>
<comment type="pathway">
    <text evidence="2">Porphyrin-containing compound metabolism; protoporphyrin-IX biosynthesis; 5-aminolevulinate from L-glutamyl-tRNA(Glu): step 2/2.</text>
</comment>
<dbReference type="CDD" id="cd00610">
    <property type="entry name" value="OAT_like"/>
    <property type="match status" value="1"/>
</dbReference>
<dbReference type="PROSITE" id="PS00600">
    <property type="entry name" value="AA_TRANSFER_CLASS_3"/>
    <property type="match status" value="1"/>
</dbReference>
<evidence type="ECO:0000313" key="8">
    <source>
        <dbReference type="EMBL" id="MBI5250940.1"/>
    </source>
</evidence>
<dbReference type="InterPro" id="IPR004639">
    <property type="entry name" value="4pyrrol_synth_GluAld_NH2Trfase"/>
</dbReference>
<dbReference type="HAMAP" id="MF_00375">
    <property type="entry name" value="HemL_aminotrans_3"/>
    <property type="match status" value="1"/>
</dbReference>
<dbReference type="InterPro" id="IPR015421">
    <property type="entry name" value="PyrdxlP-dep_Trfase_major"/>
</dbReference>
<dbReference type="InterPro" id="IPR049704">
    <property type="entry name" value="Aminotrans_3_PPA_site"/>
</dbReference>
<organism evidence="8 9">
    <name type="scientific">Desulfomonile tiedjei</name>
    <dbReference type="NCBI Taxonomy" id="2358"/>
    <lineage>
        <taxon>Bacteria</taxon>
        <taxon>Pseudomonadati</taxon>
        <taxon>Thermodesulfobacteriota</taxon>
        <taxon>Desulfomonilia</taxon>
        <taxon>Desulfomonilales</taxon>
        <taxon>Desulfomonilaceae</taxon>
        <taxon>Desulfomonile</taxon>
    </lineage>
</organism>
<keyword evidence="4 7" id="KW-0663">Pyridoxal phosphate</keyword>
<dbReference type="Gene3D" id="3.40.640.10">
    <property type="entry name" value="Type I PLP-dependent aspartate aminotransferase-like (Major domain)"/>
    <property type="match status" value="1"/>
</dbReference>
<dbReference type="Proteomes" id="UP000807825">
    <property type="component" value="Unassembled WGS sequence"/>
</dbReference>
<gene>
    <name evidence="7 8" type="primary">hemL</name>
    <name evidence="8" type="ORF">HY912_15740</name>
</gene>
<evidence type="ECO:0000256" key="1">
    <source>
        <dbReference type="ARBA" id="ARBA00001933"/>
    </source>
</evidence>
<protein>
    <recommendedName>
        <fullName evidence="7">Glutamate-1-semialdehyde 2,1-aminomutase</fullName>
        <shortName evidence="7">GSA</shortName>
        <ecNumber evidence="7">5.4.3.8</ecNumber>
    </recommendedName>
    <alternativeName>
        <fullName evidence="7">Glutamate-1-semialdehyde aminotransferase</fullName>
        <shortName evidence="7">GSA-AT</shortName>
    </alternativeName>
</protein>
<dbReference type="FunFam" id="3.40.640.10:FF:000021">
    <property type="entry name" value="Glutamate-1-semialdehyde 2,1-aminomutase"/>
    <property type="match status" value="1"/>
</dbReference>
<dbReference type="NCBIfam" id="TIGR00713">
    <property type="entry name" value="hemL"/>
    <property type="match status" value="1"/>
</dbReference>
<keyword evidence="5 7" id="KW-0413">Isomerase</keyword>
<comment type="caution">
    <text evidence="8">The sequence shown here is derived from an EMBL/GenBank/DDBJ whole genome shotgun (WGS) entry which is preliminary data.</text>
</comment>
<keyword evidence="7" id="KW-0963">Cytoplasm</keyword>
<comment type="similarity">
    <text evidence="3 7">Belongs to the class-III pyridoxal-phosphate-dependent aminotransferase family. HemL subfamily.</text>
</comment>
<evidence type="ECO:0000256" key="5">
    <source>
        <dbReference type="ARBA" id="ARBA00023235"/>
    </source>
</evidence>
<evidence type="ECO:0000256" key="4">
    <source>
        <dbReference type="ARBA" id="ARBA00022898"/>
    </source>
</evidence>
<name>A0A9D6V2L5_9BACT</name>
<evidence type="ECO:0000256" key="3">
    <source>
        <dbReference type="ARBA" id="ARBA00008981"/>
    </source>
</evidence>
<comment type="catalytic activity">
    <reaction evidence="7">
        <text>(S)-4-amino-5-oxopentanoate = 5-aminolevulinate</text>
        <dbReference type="Rhea" id="RHEA:14265"/>
        <dbReference type="ChEBI" id="CHEBI:57501"/>
        <dbReference type="ChEBI" id="CHEBI:356416"/>
        <dbReference type="EC" id="5.4.3.8"/>
    </reaction>
</comment>
<dbReference type="InterPro" id="IPR005814">
    <property type="entry name" value="Aminotrans_3"/>
</dbReference>
<evidence type="ECO:0000256" key="6">
    <source>
        <dbReference type="ARBA" id="ARBA00023244"/>
    </source>
</evidence>